<evidence type="ECO:0000313" key="2">
    <source>
        <dbReference type="EMBL" id="NGM49730.1"/>
    </source>
</evidence>
<dbReference type="AlphaFoldDB" id="A0A6G4QVT0"/>
<feature type="transmembrane region" description="Helical" evidence="1">
    <location>
        <begin position="27"/>
        <end position="50"/>
    </location>
</feature>
<sequence length="52" mass="5375">MTAAVHDRAAQKRAPKIAWTRLPGQSLAGQALGVMLGAGVVISGVVFVILTF</sequence>
<protein>
    <submittedName>
        <fullName evidence="2">Uncharacterized protein</fullName>
    </submittedName>
</protein>
<keyword evidence="1" id="KW-1133">Transmembrane helix</keyword>
<dbReference type="EMBL" id="JAAKGT010000003">
    <property type="protein sequence ID" value="NGM49730.1"/>
    <property type="molecule type" value="Genomic_DNA"/>
</dbReference>
<keyword evidence="1" id="KW-0472">Membrane</keyword>
<name>A0A6G4QVT0_9CAUL</name>
<organism evidence="2">
    <name type="scientific">Caulobacter sp. 602-2</name>
    <dbReference type="NCBI Taxonomy" id="2710887"/>
    <lineage>
        <taxon>Bacteria</taxon>
        <taxon>Pseudomonadati</taxon>
        <taxon>Pseudomonadota</taxon>
        <taxon>Alphaproteobacteria</taxon>
        <taxon>Caulobacterales</taxon>
        <taxon>Caulobacteraceae</taxon>
        <taxon>Caulobacter</taxon>
    </lineage>
</organism>
<proteinExistence type="predicted"/>
<dbReference type="RefSeq" id="WP_165257922.1">
    <property type="nucleotide sequence ID" value="NZ_JAAKGT010000003.1"/>
</dbReference>
<keyword evidence="1" id="KW-0812">Transmembrane</keyword>
<gene>
    <name evidence="2" type="ORF">G5B46_08955</name>
</gene>
<accession>A0A6G4QVT0</accession>
<reference evidence="2" key="1">
    <citation type="submission" date="2020-02" db="EMBL/GenBank/DDBJ databases">
        <authorList>
            <person name="Gao J."/>
            <person name="Sun J."/>
        </authorList>
    </citation>
    <scope>NUCLEOTIDE SEQUENCE</scope>
    <source>
        <strain evidence="2">602-2</strain>
    </source>
</reference>
<comment type="caution">
    <text evidence="2">The sequence shown here is derived from an EMBL/GenBank/DDBJ whole genome shotgun (WGS) entry which is preliminary data.</text>
</comment>
<evidence type="ECO:0000256" key="1">
    <source>
        <dbReference type="SAM" id="Phobius"/>
    </source>
</evidence>